<sequence>MTTPSDRRSRKRLATREAISEAATRLFLERGFDHVTVDEIAAAADVGRMTVFNHFPRKEDMFFDRDEEGRDLLREALRGRDPGISPVETLRLLAHRLVAEASPYVDFSPRSRGFMETIERSETLKARARAIRDELAGLVAAALAECVGRAAGDADARLAADLLLATWGAAFIEAHRAARQGRDPGQAQALFLAIVDRGTAGVKAAMAGTPYA</sequence>
<gene>
    <name evidence="6" type="ORF">NVS89_21635</name>
</gene>
<organism evidence="6 7">
    <name type="scientific">Ancylobacter mangrovi</name>
    <dbReference type="NCBI Taxonomy" id="2972472"/>
    <lineage>
        <taxon>Bacteria</taxon>
        <taxon>Pseudomonadati</taxon>
        <taxon>Pseudomonadota</taxon>
        <taxon>Alphaproteobacteria</taxon>
        <taxon>Hyphomicrobiales</taxon>
        <taxon>Xanthobacteraceae</taxon>
        <taxon>Ancylobacter</taxon>
    </lineage>
</organism>
<dbReference type="PROSITE" id="PS50977">
    <property type="entry name" value="HTH_TETR_2"/>
    <property type="match status" value="1"/>
</dbReference>
<dbReference type="InterPro" id="IPR001647">
    <property type="entry name" value="HTH_TetR"/>
</dbReference>
<accession>A0A9X2PFF4</accession>
<evidence type="ECO:0000256" key="3">
    <source>
        <dbReference type="ARBA" id="ARBA00023163"/>
    </source>
</evidence>
<evidence type="ECO:0000256" key="4">
    <source>
        <dbReference type="PROSITE-ProRule" id="PRU00335"/>
    </source>
</evidence>
<dbReference type="PANTHER" id="PTHR30055:SF234">
    <property type="entry name" value="HTH-TYPE TRANSCRIPTIONAL REGULATOR BETI"/>
    <property type="match status" value="1"/>
</dbReference>
<proteinExistence type="predicted"/>
<dbReference type="GO" id="GO:0000976">
    <property type="term" value="F:transcription cis-regulatory region binding"/>
    <property type="evidence" value="ECO:0007669"/>
    <property type="project" value="TreeGrafter"/>
</dbReference>
<dbReference type="Proteomes" id="UP001151088">
    <property type="component" value="Unassembled WGS sequence"/>
</dbReference>
<reference evidence="6" key="1">
    <citation type="submission" date="2022-08" db="EMBL/GenBank/DDBJ databases">
        <authorList>
            <person name="Li F."/>
        </authorList>
    </citation>
    <scope>NUCLEOTIDE SEQUENCE</scope>
    <source>
        <strain evidence="6">MQZ15Z-1</strain>
    </source>
</reference>
<dbReference type="InterPro" id="IPR009057">
    <property type="entry name" value="Homeodomain-like_sf"/>
</dbReference>
<keyword evidence="1" id="KW-0805">Transcription regulation</keyword>
<name>A0A9X2PFF4_9HYPH</name>
<dbReference type="InterPro" id="IPR050109">
    <property type="entry name" value="HTH-type_TetR-like_transc_reg"/>
</dbReference>
<protein>
    <submittedName>
        <fullName evidence="6">TetR family transcriptional regulator</fullName>
    </submittedName>
</protein>
<keyword evidence="2 4" id="KW-0238">DNA-binding</keyword>
<evidence type="ECO:0000256" key="1">
    <source>
        <dbReference type="ARBA" id="ARBA00023015"/>
    </source>
</evidence>
<dbReference type="Gene3D" id="1.10.357.10">
    <property type="entry name" value="Tetracycline Repressor, domain 2"/>
    <property type="match status" value="1"/>
</dbReference>
<evidence type="ECO:0000313" key="7">
    <source>
        <dbReference type="Proteomes" id="UP001151088"/>
    </source>
</evidence>
<evidence type="ECO:0000313" key="6">
    <source>
        <dbReference type="EMBL" id="MCS0497699.1"/>
    </source>
</evidence>
<dbReference type="Gene3D" id="1.10.10.60">
    <property type="entry name" value="Homeodomain-like"/>
    <property type="match status" value="1"/>
</dbReference>
<feature type="DNA-binding region" description="H-T-H motif" evidence="4">
    <location>
        <begin position="36"/>
        <end position="55"/>
    </location>
</feature>
<keyword evidence="3" id="KW-0804">Transcription</keyword>
<feature type="domain" description="HTH tetR-type" evidence="5">
    <location>
        <begin position="13"/>
        <end position="73"/>
    </location>
</feature>
<dbReference type="EMBL" id="JANTHZ010000014">
    <property type="protein sequence ID" value="MCS0497699.1"/>
    <property type="molecule type" value="Genomic_DNA"/>
</dbReference>
<dbReference type="InterPro" id="IPR036271">
    <property type="entry name" value="Tet_transcr_reg_TetR-rel_C_sf"/>
</dbReference>
<dbReference type="PANTHER" id="PTHR30055">
    <property type="entry name" value="HTH-TYPE TRANSCRIPTIONAL REGULATOR RUTR"/>
    <property type="match status" value="1"/>
</dbReference>
<dbReference type="SUPFAM" id="SSF46689">
    <property type="entry name" value="Homeodomain-like"/>
    <property type="match status" value="1"/>
</dbReference>
<evidence type="ECO:0000259" key="5">
    <source>
        <dbReference type="PROSITE" id="PS50977"/>
    </source>
</evidence>
<dbReference type="RefSeq" id="WP_258734851.1">
    <property type="nucleotide sequence ID" value="NZ_JANTHZ010000014.1"/>
</dbReference>
<dbReference type="PRINTS" id="PR00455">
    <property type="entry name" value="HTHTETR"/>
</dbReference>
<dbReference type="AlphaFoldDB" id="A0A9X2PFF4"/>
<keyword evidence="7" id="KW-1185">Reference proteome</keyword>
<dbReference type="SUPFAM" id="SSF48498">
    <property type="entry name" value="Tetracyclin repressor-like, C-terminal domain"/>
    <property type="match status" value="1"/>
</dbReference>
<evidence type="ECO:0000256" key="2">
    <source>
        <dbReference type="ARBA" id="ARBA00023125"/>
    </source>
</evidence>
<dbReference type="GO" id="GO:0003700">
    <property type="term" value="F:DNA-binding transcription factor activity"/>
    <property type="evidence" value="ECO:0007669"/>
    <property type="project" value="TreeGrafter"/>
</dbReference>
<dbReference type="Pfam" id="PF00440">
    <property type="entry name" value="TetR_N"/>
    <property type="match status" value="1"/>
</dbReference>
<comment type="caution">
    <text evidence="6">The sequence shown here is derived from an EMBL/GenBank/DDBJ whole genome shotgun (WGS) entry which is preliminary data.</text>
</comment>